<dbReference type="GO" id="GO:0046872">
    <property type="term" value="F:metal ion binding"/>
    <property type="evidence" value="ECO:0007669"/>
    <property type="project" value="UniProtKB-KW"/>
</dbReference>
<reference evidence="3" key="1">
    <citation type="submission" date="2020-02" db="EMBL/GenBank/DDBJ databases">
        <authorList>
            <person name="Meier V. D."/>
        </authorList>
    </citation>
    <scope>NUCLEOTIDE SEQUENCE</scope>
    <source>
        <strain evidence="3">AVDCRST_MAG85</strain>
    </source>
</reference>
<gene>
    <name evidence="3" type="ORF">AVDCRST_MAG85-1235</name>
</gene>
<dbReference type="InterPro" id="IPR013096">
    <property type="entry name" value="Cupin_2"/>
</dbReference>
<evidence type="ECO:0000256" key="1">
    <source>
        <dbReference type="ARBA" id="ARBA00022723"/>
    </source>
</evidence>
<dbReference type="Gene3D" id="2.60.120.10">
    <property type="entry name" value="Jelly Rolls"/>
    <property type="match status" value="1"/>
</dbReference>
<dbReference type="PANTHER" id="PTHR35848">
    <property type="entry name" value="OXALATE-BINDING PROTEIN"/>
    <property type="match status" value="1"/>
</dbReference>
<feature type="domain" description="Cupin type-2" evidence="2">
    <location>
        <begin position="44"/>
        <end position="110"/>
    </location>
</feature>
<dbReference type="EMBL" id="CADCVT010000137">
    <property type="protein sequence ID" value="CAA9491211.1"/>
    <property type="molecule type" value="Genomic_DNA"/>
</dbReference>
<dbReference type="PANTHER" id="PTHR35848:SF6">
    <property type="entry name" value="CUPIN TYPE-2 DOMAIN-CONTAINING PROTEIN"/>
    <property type="match status" value="1"/>
</dbReference>
<accession>A0A6J4SGM8</accession>
<name>A0A6J4SGM8_9ACTN</name>
<sequence>MSEHGKVEGDGYALANLDDLGEGYGFRKIRKELDVKAFGINAIVMPPGHAAGFHSHEEQEETYFVHQGTAEFSFGDGTKHVVGSGGVVRVDAPTVLSVKNVGEDDLVYVCAGGKDGYVGRDGVMAEGASRSEPPA</sequence>
<evidence type="ECO:0000313" key="3">
    <source>
        <dbReference type="EMBL" id="CAA9491211.1"/>
    </source>
</evidence>
<dbReference type="Pfam" id="PF07883">
    <property type="entry name" value="Cupin_2"/>
    <property type="match status" value="1"/>
</dbReference>
<evidence type="ECO:0000259" key="2">
    <source>
        <dbReference type="Pfam" id="PF07883"/>
    </source>
</evidence>
<organism evidence="3">
    <name type="scientific">uncultured Solirubrobacteraceae bacterium</name>
    <dbReference type="NCBI Taxonomy" id="1162706"/>
    <lineage>
        <taxon>Bacteria</taxon>
        <taxon>Bacillati</taxon>
        <taxon>Actinomycetota</taxon>
        <taxon>Thermoleophilia</taxon>
        <taxon>Solirubrobacterales</taxon>
        <taxon>Solirubrobacteraceae</taxon>
        <taxon>environmental samples</taxon>
    </lineage>
</organism>
<protein>
    <recommendedName>
        <fullName evidence="2">Cupin type-2 domain-containing protein</fullName>
    </recommendedName>
</protein>
<dbReference type="AlphaFoldDB" id="A0A6J4SGM8"/>
<keyword evidence="1" id="KW-0479">Metal-binding</keyword>
<proteinExistence type="predicted"/>
<dbReference type="SUPFAM" id="SSF51182">
    <property type="entry name" value="RmlC-like cupins"/>
    <property type="match status" value="1"/>
</dbReference>
<dbReference type="InterPro" id="IPR051610">
    <property type="entry name" value="GPI/OXD"/>
</dbReference>
<dbReference type="InterPro" id="IPR011051">
    <property type="entry name" value="RmlC_Cupin_sf"/>
</dbReference>
<dbReference type="InterPro" id="IPR014710">
    <property type="entry name" value="RmlC-like_jellyroll"/>
</dbReference>